<feature type="transmembrane region" description="Helical" evidence="1">
    <location>
        <begin position="27"/>
        <end position="46"/>
    </location>
</feature>
<dbReference type="Proteomes" id="UP000245657">
    <property type="component" value="Unassembled WGS sequence"/>
</dbReference>
<evidence type="ECO:0000313" key="3">
    <source>
        <dbReference type="Proteomes" id="UP000245657"/>
    </source>
</evidence>
<protein>
    <submittedName>
        <fullName evidence="2">Uncharacterized protein</fullName>
    </submittedName>
</protein>
<proteinExistence type="predicted"/>
<keyword evidence="3" id="KW-1185">Reference proteome</keyword>
<organism evidence="2 3">
    <name type="scientific">Methanospirillum lacunae</name>
    <dbReference type="NCBI Taxonomy" id="668570"/>
    <lineage>
        <taxon>Archaea</taxon>
        <taxon>Methanobacteriati</taxon>
        <taxon>Methanobacteriota</taxon>
        <taxon>Stenosarchaea group</taxon>
        <taxon>Methanomicrobia</taxon>
        <taxon>Methanomicrobiales</taxon>
        <taxon>Methanospirillaceae</taxon>
        <taxon>Methanospirillum</taxon>
    </lineage>
</organism>
<sequence length="65" mass="7291">MKTGRSTVKYPPADEQAWWQIIEGDGVVLPFVWLSISFINGCGLLYDIIIQGIKISSDYAYPVVQ</sequence>
<dbReference type="GeneID" id="97547083"/>
<gene>
    <name evidence="2" type="ORF">DK846_10525</name>
</gene>
<evidence type="ECO:0000313" key="2">
    <source>
        <dbReference type="EMBL" id="PWR71295.1"/>
    </source>
</evidence>
<keyword evidence="1" id="KW-0812">Transmembrane</keyword>
<accession>A0A2V2MYB5</accession>
<name>A0A2V2MYB5_9EURY</name>
<reference evidence="2 3" key="1">
    <citation type="submission" date="2018-05" db="EMBL/GenBank/DDBJ databases">
        <title>Draft genome of Methanospirillum lacunae Ki8-1.</title>
        <authorList>
            <person name="Dueholm M.S."/>
            <person name="Nielsen P.H."/>
            <person name="Bakmann L.F."/>
            <person name="Otzen D.E."/>
        </authorList>
    </citation>
    <scope>NUCLEOTIDE SEQUENCE [LARGE SCALE GENOMIC DNA]</scope>
    <source>
        <strain evidence="2 3">Ki8-1</strain>
    </source>
</reference>
<dbReference type="EMBL" id="QGMY01000008">
    <property type="protein sequence ID" value="PWR71295.1"/>
    <property type="molecule type" value="Genomic_DNA"/>
</dbReference>
<keyword evidence="1" id="KW-0472">Membrane</keyword>
<keyword evidence="1" id="KW-1133">Transmembrane helix</keyword>
<comment type="caution">
    <text evidence="2">The sequence shown here is derived from an EMBL/GenBank/DDBJ whole genome shotgun (WGS) entry which is preliminary data.</text>
</comment>
<dbReference type="AlphaFoldDB" id="A0A2V2MYB5"/>
<dbReference type="RefSeq" id="WP_109968913.1">
    <property type="nucleotide sequence ID" value="NZ_CP176093.1"/>
</dbReference>
<evidence type="ECO:0000256" key="1">
    <source>
        <dbReference type="SAM" id="Phobius"/>
    </source>
</evidence>